<sequence>MKNIEQLVQDPPLRAVRTFEAFARLGTAAAAARELAITPSAVSHQLSLLESHVHTPLTVRSGRNLALTAEGREYYRSIRSAFSVLRAATAQVRDRHAARQVTISVIPLFAMGWLIPHLHEFLSESADLDVNMLYANHRSYPSDAADLSVRFGDGQWQGYRSTRVMSGAMVAVASREYLTRRGPITSANDLLQETLLHDEDRATWGDWFARAGVRNVSAALPGLLLEDGQLTLSATLAGLGCSLMREPLITRELREGALVKLFDATLDDGRDYYLCHRADVELTAGALALKQWLLTRLV</sequence>
<keyword evidence="3" id="KW-0238">DNA-binding</keyword>
<dbReference type="PROSITE" id="PS50931">
    <property type="entry name" value="HTH_LYSR"/>
    <property type="match status" value="1"/>
</dbReference>
<organism evidence="6 7">
    <name type="scientific">Pigmentiphaga aceris</name>
    <dbReference type="NCBI Taxonomy" id="1940612"/>
    <lineage>
        <taxon>Bacteria</taxon>
        <taxon>Pseudomonadati</taxon>
        <taxon>Pseudomonadota</taxon>
        <taxon>Betaproteobacteria</taxon>
        <taxon>Burkholderiales</taxon>
        <taxon>Alcaligenaceae</taxon>
        <taxon>Pigmentiphaga</taxon>
    </lineage>
</organism>
<dbReference type="PANTHER" id="PTHR30537:SF79">
    <property type="entry name" value="TRANSCRIPTIONAL REGULATOR-RELATED"/>
    <property type="match status" value="1"/>
</dbReference>
<evidence type="ECO:0000256" key="3">
    <source>
        <dbReference type="ARBA" id="ARBA00023125"/>
    </source>
</evidence>
<dbReference type="CDD" id="cd08432">
    <property type="entry name" value="PBP2_GcdR_TrpI_HvrB_AmpR_like"/>
    <property type="match status" value="1"/>
</dbReference>
<dbReference type="InterPro" id="IPR000847">
    <property type="entry name" value="LysR_HTH_N"/>
</dbReference>
<dbReference type="InterPro" id="IPR036390">
    <property type="entry name" value="WH_DNA-bd_sf"/>
</dbReference>
<dbReference type="GO" id="GO:0043565">
    <property type="term" value="F:sequence-specific DNA binding"/>
    <property type="evidence" value="ECO:0007669"/>
    <property type="project" value="TreeGrafter"/>
</dbReference>
<dbReference type="GO" id="GO:0006351">
    <property type="term" value="P:DNA-templated transcription"/>
    <property type="evidence" value="ECO:0007669"/>
    <property type="project" value="TreeGrafter"/>
</dbReference>
<comment type="similarity">
    <text evidence="1">Belongs to the LysR transcriptional regulatory family.</text>
</comment>
<proteinExistence type="inferred from homology"/>
<dbReference type="InterPro" id="IPR005119">
    <property type="entry name" value="LysR_subst-bd"/>
</dbReference>
<dbReference type="PANTHER" id="PTHR30537">
    <property type="entry name" value="HTH-TYPE TRANSCRIPTIONAL REGULATOR"/>
    <property type="match status" value="1"/>
</dbReference>
<gene>
    <name evidence="6" type="ORF">FXN63_15260</name>
</gene>
<keyword evidence="4" id="KW-0804">Transcription</keyword>
<evidence type="ECO:0000259" key="5">
    <source>
        <dbReference type="PROSITE" id="PS50931"/>
    </source>
</evidence>
<evidence type="ECO:0000313" key="6">
    <source>
        <dbReference type="EMBL" id="QEI07044.1"/>
    </source>
</evidence>
<dbReference type="InterPro" id="IPR036388">
    <property type="entry name" value="WH-like_DNA-bd_sf"/>
</dbReference>
<keyword evidence="7" id="KW-1185">Reference proteome</keyword>
<keyword evidence="2" id="KW-0805">Transcription regulation</keyword>
<feature type="domain" description="HTH lysR-type" evidence="5">
    <location>
        <begin position="11"/>
        <end position="68"/>
    </location>
</feature>
<dbReference type="EMBL" id="CP043046">
    <property type="protein sequence ID" value="QEI07044.1"/>
    <property type="molecule type" value="Genomic_DNA"/>
</dbReference>
<dbReference type="AlphaFoldDB" id="A0A5C0AZK9"/>
<dbReference type="Pfam" id="PF00126">
    <property type="entry name" value="HTH_1"/>
    <property type="match status" value="1"/>
</dbReference>
<dbReference type="Pfam" id="PF03466">
    <property type="entry name" value="LysR_substrate"/>
    <property type="match status" value="1"/>
</dbReference>
<dbReference type="GO" id="GO:0003700">
    <property type="term" value="F:DNA-binding transcription factor activity"/>
    <property type="evidence" value="ECO:0007669"/>
    <property type="project" value="InterPro"/>
</dbReference>
<evidence type="ECO:0000256" key="4">
    <source>
        <dbReference type="ARBA" id="ARBA00023163"/>
    </source>
</evidence>
<evidence type="ECO:0000256" key="2">
    <source>
        <dbReference type="ARBA" id="ARBA00023015"/>
    </source>
</evidence>
<dbReference type="InterPro" id="IPR058163">
    <property type="entry name" value="LysR-type_TF_proteobact-type"/>
</dbReference>
<dbReference type="Gene3D" id="3.40.190.10">
    <property type="entry name" value="Periplasmic binding protein-like II"/>
    <property type="match status" value="2"/>
</dbReference>
<accession>A0A5C0AZK9</accession>
<evidence type="ECO:0000256" key="1">
    <source>
        <dbReference type="ARBA" id="ARBA00009437"/>
    </source>
</evidence>
<dbReference type="Gene3D" id="1.10.10.10">
    <property type="entry name" value="Winged helix-like DNA-binding domain superfamily/Winged helix DNA-binding domain"/>
    <property type="match status" value="1"/>
</dbReference>
<dbReference type="RefSeq" id="WP_148816091.1">
    <property type="nucleotide sequence ID" value="NZ_CP043046.1"/>
</dbReference>
<reference evidence="6 7" key="1">
    <citation type="submission" date="2019-08" db="EMBL/GenBank/DDBJ databases">
        <title>Amphibian skin-associated Pigmentiphaga: genome sequence and occurrence across geography and hosts.</title>
        <authorList>
            <person name="Bletz M.C."/>
            <person name="Bunk B."/>
            <person name="Sproeer C."/>
            <person name="Biwer P."/>
            <person name="Reiter S."/>
            <person name="Rabemananjara F.C.E."/>
            <person name="Schulz S."/>
            <person name="Overmann J."/>
            <person name="Vences M."/>
        </authorList>
    </citation>
    <scope>NUCLEOTIDE SEQUENCE [LARGE SCALE GENOMIC DNA]</scope>
    <source>
        <strain evidence="6 7">Mada1488</strain>
    </source>
</reference>
<dbReference type="SUPFAM" id="SSF53850">
    <property type="entry name" value="Periplasmic binding protein-like II"/>
    <property type="match status" value="1"/>
</dbReference>
<dbReference type="Proteomes" id="UP000325161">
    <property type="component" value="Chromosome"/>
</dbReference>
<dbReference type="KEGG" id="pacr:FXN63_15260"/>
<dbReference type="SUPFAM" id="SSF46785">
    <property type="entry name" value="Winged helix' DNA-binding domain"/>
    <property type="match status" value="1"/>
</dbReference>
<name>A0A5C0AZK9_9BURK</name>
<evidence type="ECO:0000313" key="7">
    <source>
        <dbReference type="Proteomes" id="UP000325161"/>
    </source>
</evidence>
<dbReference type="OrthoDB" id="5526340at2"/>
<protein>
    <submittedName>
        <fullName evidence="6">LysR family transcriptional regulator</fullName>
    </submittedName>
</protein>